<protein>
    <submittedName>
        <fullName evidence="3">MoxR family ATPase</fullName>
    </submittedName>
</protein>
<reference evidence="4" key="1">
    <citation type="journal article" date="2019" name="Int. J. Syst. Evol. Microbiol.">
        <title>The Global Catalogue of Microorganisms (GCM) 10K type strain sequencing project: providing services to taxonomists for standard genome sequencing and annotation.</title>
        <authorList>
            <consortium name="The Broad Institute Genomics Platform"/>
            <consortium name="The Broad Institute Genome Sequencing Center for Infectious Disease"/>
            <person name="Wu L."/>
            <person name="Ma J."/>
        </authorList>
    </citation>
    <scope>NUCLEOTIDE SEQUENCE [LARGE SCALE GENOMIC DNA]</scope>
    <source>
        <strain evidence="4">JCM 10367</strain>
    </source>
</reference>
<dbReference type="PANTHER" id="PTHR42759:SF1">
    <property type="entry name" value="MAGNESIUM-CHELATASE SUBUNIT CHLD"/>
    <property type="match status" value="1"/>
</dbReference>
<feature type="domain" description="AAA+ ATPase" evidence="2">
    <location>
        <begin position="74"/>
        <end position="244"/>
    </location>
</feature>
<gene>
    <name evidence="3" type="ORF">GCM10009535_58390</name>
</gene>
<dbReference type="InterPro" id="IPR011704">
    <property type="entry name" value="ATPase_dyneun-rel_AAA"/>
</dbReference>
<sequence>MHIDPTVTALREERDQRDSVPARGSGVHGPALGGRTSPVEGVVPDVERLGAALDAAGYVADDGLVTALYLALRLPQPLLLEGEAGVGKTEAAKAIAAVLGTPLIRLQCYDGLDAAEALYEWNYPRQLLSIRLAEAKHAELAEADLFTEEFLVRRPVLAALTHPGPMPAVLLIDEVDRADDDFEAFLLEVLAESSVTIPEIGTVSATVPPIVVLTSNRTRDLHDALKRRCLYHWIDYPSAEQLIEIVRRRVPGSSASLANDVAAAVQRLRSLEIQKPPGIAESIDWISALSLLGVDRLDADAADRTLGSLLKYREDHDLVRERGVAWLAGTRDA</sequence>
<keyword evidence="4" id="KW-1185">Reference proteome</keyword>
<evidence type="ECO:0000313" key="3">
    <source>
        <dbReference type="EMBL" id="GAA0670967.1"/>
    </source>
</evidence>
<dbReference type="Pfam" id="PF07728">
    <property type="entry name" value="AAA_5"/>
    <property type="match status" value="1"/>
</dbReference>
<dbReference type="PANTHER" id="PTHR42759">
    <property type="entry name" value="MOXR FAMILY PROTEIN"/>
    <property type="match status" value="1"/>
</dbReference>
<evidence type="ECO:0000313" key="4">
    <source>
        <dbReference type="Proteomes" id="UP001500724"/>
    </source>
</evidence>
<dbReference type="Proteomes" id="UP001500724">
    <property type="component" value="Unassembled WGS sequence"/>
</dbReference>
<comment type="caution">
    <text evidence="3">The sequence shown here is derived from an EMBL/GenBank/DDBJ whole genome shotgun (WGS) entry which is preliminary data.</text>
</comment>
<dbReference type="InterPro" id="IPR027417">
    <property type="entry name" value="P-loop_NTPase"/>
</dbReference>
<dbReference type="InterPro" id="IPR003593">
    <property type="entry name" value="AAA+_ATPase"/>
</dbReference>
<evidence type="ECO:0000256" key="1">
    <source>
        <dbReference type="SAM" id="MobiDB-lite"/>
    </source>
</evidence>
<accession>A0ABP3T6C5</accession>
<feature type="compositionally biased region" description="Basic and acidic residues" evidence="1">
    <location>
        <begin position="10"/>
        <end position="20"/>
    </location>
</feature>
<dbReference type="SMART" id="SM00382">
    <property type="entry name" value="AAA"/>
    <property type="match status" value="1"/>
</dbReference>
<organism evidence="3 4">
    <name type="scientific">Streptomyces thermocarboxydovorans</name>
    <dbReference type="NCBI Taxonomy" id="59298"/>
    <lineage>
        <taxon>Bacteria</taxon>
        <taxon>Bacillati</taxon>
        <taxon>Actinomycetota</taxon>
        <taxon>Actinomycetes</taxon>
        <taxon>Kitasatosporales</taxon>
        <taxon>Streptomycetaceae</taxon>
        <taxon>Streptomyces</taxon>
    </lineage>
</organism>
<dbReference type="SUPFAM" id="SSF52540">
    <property type="entry name" value="P-loop containing nucleoside triphosphate hydrolases"/>
    <property type="match status" value="1"/>
</dbReference>
<dbReference type="InterPro" id="IPR050764">
    <property type="entry name" value="CbbQ/NirQ/NorQ/GpvN"/>
</dbReference>
<feature type="region of interest" description="Disordered" evidence="1">
    <location>
        <begin position="1"/>
        <end position="38"/>
    </location>
</feature>
<evidence type="ECO:0000259" key="2">
    <source>
        <dbReference type="SMART" id="SM00382"/>
    </source>
</evidence>
<dbReference type="CDD" id="cd00009">
    <property type="entry name" value="AAA"/>
    <property type="match status" value="1"/>
</dbReference>
<proteinExistence type="predicted"/>
<dbReference type="Gene3D" id="3.40.50.300">
    <property type="entry name" value="P-loop containing nucleotide triphosphate hydrolases"/>
    <property type="match status" value="1"/>
</dbReference>
<name>A0ABP3T6C5_9ACTN</name>
<dbReference type="EMBL" id="BAAAGU010000098">
    <property type="protein sequence ID" value="GAA0670967.1"/>
    <property type="molecule type" value="Genomic_DNA"/>
</dbReference>